<dbReference type="GO" id="GO:0031514">
    <property type="term" value="C:motile cilium"/>
    <property type="evidence" value="ECO:0007669"/>
    <property type="project" value="TreeGrafter"/>
</dbReference>
<dbReference type="InterPro" id="IPR029071">
    <property type="entry name" value="Ubiquitin-like_domsf"/>
</dbReference>
<proteinExistence type="predicted"/>
<dbReference type="SUPFAM" id="SSF54236">
    <property type="entry name" value="Ubiquitin-like"/>
    <property type="match status" value="1"/>
</dbReference>
<dbReference type="OrthoDB" id="10265862at2759"/>
<evidence type="ECO:0000313" key="4">
    <source>
        <dbReference type="Proteomes" id="UP000801492"/>
    </source>
</evidence>
<dbReference type="PANTHER" id="PTHR21074:SF0">
    <property type="entry name" value="IQ AND UBIQUITIN-LIKE DOMAIN-CONTAINING PROTEIN"/>
    <property type="match status" value="1"/>
</dbReference>
<keyword evidence="4" id="KW-1185">Reference proteome</keyword>
<evidence type="ECO:0000256" key="1">
    <source>
        <dbReference type="SAM" id="Coils"/>
    </source>
</evidence>
<dbReference type="EMBL" id="VTPC01089916">
    <property type="protein sequence ID" value="KAF2885531.1"/>
    <property type="molecule type" value="Genomic_DNA"/>
</dbReference>
<organism evidence="3 4">
    <name type="scientific">Ignelater luminosus</name>
    <name type="common">Cucubano</name>
    <name type="synonym">Pyrophorus luminosus</name>
    <dbReference type="NCBI Taxonomy" id="2038154"/>
    <lineage>
        <taxon>Eukaryota</taxon>
        <taxon>Metazoa</taxon>
        <taxon>Ecdysozoa</taxon>
        <taxon>Arthropoda</taxon>
        <taxon>Hexapoda</taxon>
        <taxon>Insecta</taxon>
        <taxon>Pterygota</taxon>
        <taxon>Neoptera</taxon>
        <taxon>Endopterygota</taxon>
        <taxon>Coleoptera</taxon>
        <taxon>Polyphaga</taxon>
        <taxon>Elateriformia</taxon>
        <taxon>Elateroidea</taxon>
        <taxon>Elateridae</taxon>
        <taxon>Agrypninae</taxon>
        <taxon>Pyrophorini</taxon>
        <taxon>Ignelater</taxon>
    </lineage>
</organism>
<dbReference type="PROSITE" id="PS50096">
    <property type="entry name" value="IQ"/>
    <property type="match status" value="1"/>
</dbReference>
<sequence length="707" mass="83439">MGESSESVSTVGTSDYLRKTATSEDAHSRMVTVKFATNDGKVFTQSYTEQTTIKEIKLILVDVFGVPRDSIVIKKDKSHITDDKRLNQFQLGDYNILEFELVSTKLDYAISAEDAYERFSMPDIITVRVDDSDEEEGYRDVVVEIIDCTINKPFLGGYIHKESGLEYHHGYSQTGPPKPKVPPENKNHRDTQTYFLRNRLLDTSYARATQMTNEEVWIPNVTDKILTAGPYETAEEWEKRRAIEKKVRTIQRYFRAWKIRKALKELSAEYKKRICLEQEMIRFNLEDDANRKKRELIGKVFPRTKADFCMLFAMVDRWKKAEIKRICNSYSGPAKITAFYLLLDKEVQMLRAIENHRQQIKKDIKVQKDREFFRIIGNPIAWNNHYKDWTDQYKDLYIEMDTLETQQGHEYYKIFLSISDENVDLEDRLQALLNVKLLLHDHNCQLSNELVSLIDRACELMVRGLTNKQLDMLMKRIQGLLMKHIKTPECSFGVTNRLLRVKEKLMQNDLFYCNRCQKLKSHADFAIHSGVDKLKVCITCSWDDRVMEPWFDLAPYRFMLRLIRREERTKQSPSSVAFILQDKDIHNIVINIWHGHSAISENNDVYNLRLCRWFRDLPWAPWNCVLLSLEESKAHLKIDKLEEVYDNHFFCRVFNKHELAKTHFRAVLKLEEHFQEFGEYDTKWNEIKKFVDFVAVNSKTKVFLSCH</sequence>
<name>A0A8K0CH29_IGNLU</name>
<reference evidence="3" key="1">
    <citation type="submission" date="2019-08" db="EMBL/GenBank/DDBJ databases">
        <title>The genome of the North American firefly Photinus pyralis.</title>
        <authorList>
            <consortium name="Photinus pyralis genome working group"/>
            <person name="Fallon T.R."/>
            <person name="Sander Lower S.E."/>
            <person name="Weng J.-K."/>
        </authorList>
    </citation>
    <scope>NUCLEOTIDE SEQUENCE</scope>
    <source>
        <strain evidence="3">TRF0915ILg1</strain>
        <tissue evidence="3">Whole body</tissue>
    </source>
</reference>
<feature type="coiled-coil region" evidence="1">
    <location>
        <begin position="350"/>
        <end position="406"/>
    </location>
</feature>
<feature type="domain" description="IQ motif and ubiquitin-like" evidence="2">
    <location>
        <begin position="387"/>
        <end position="504"/>
    </location>
</feature>
<dbReference type="InterPro" id="IPR057887">
    <property type="entry name" value="IQUB_helical"/>
</dbReference>
<dbReference type="GO" id="GO:0030317">
    <property type="term" value="P:flagellated sperm motility"/>
    <property type="evidence" value="ECO:0007669"/>
    <property type="project" value="TreeGrafter"/>
</dbReference>
<evidence type="ECO:0000313" key="3">
    <source>
        <dbReference type="EMBL" id="KAF2885531.1"/>
    </source>
</evidence>
<dbReference type="Pfam" id="PF25805">
    <property type="entry name" value="IQUB"/>
    <property type="match status" value="1"/>
</dbReference>
<keyword evidence="1" id="KW-0175">Coiled coil</keyword>
<dbReference type="InterPro" id="IPR037695">
    <property type="entry name" value="IQUB"/>
</dbReference>
<dbReference type="Proteomes" id="UP000801492">
    <property type="component" value="Unassembled WGS sequence"/>
</dbReference>
<dbReference type="GO" id="GO:0060271">
    <property type="term" value="P:cilium assembly"/>
    <property type="evidence" value="ECO:0007669"/>
    <property type="project" value="TreeGrafter"/>
</dbReference>
<dbReference type="AlphaFoldDB" id="A0A8K0CH29"/>
<protein>
    <recommendedName>
        <fullName evidence="2">IQ motif and ubiquitin-like domain-containing protein</fullName>
    </recommendedName>
</protein>
<dbReference type="PANTHER" id="PTHR21074">
    <property type="entry name" value="IQ AND UBIQUITIN-LIKE DOMAIN-CONTAINING PROTEIN"/>
    <property type="match status" value="1"/>
</dbReference>
<dbReference type="CDD" id="cd23767">
    <property type="entry name" value="IQCD"/>
    <property type="match status" value="1"/>
</dbReference>
<gene>
    <name evidence="3" type="ORF">ILUMI_20681</name>
</gene>
<comment type="caution">
    <text evidence="3">The sequence shown here is derived from an EMBL/GenBank/DDBJ whole genome shotgun (WGS) entry which is preliminary data.</text>
</comment>
<accession>A0A8K0CH29</accession>
<evidence type="ECO:0000259" key="2">
    <source>
        <dbReference type="Pfam" id="PF25805"/>
    </source>
</evidence>
<dbReference type="Gene3D" id="3.10.20.90">
    <property type="entry name" value="Phosphatidylinositol 3-kinase Catalytic Subunit, Chain A, domain 1"/>
    <property type="match status" value="1"/>
</dbReference>
<dbReference type="GO" id="GO:0001669">
    <property type="term" value="C:acrosomal vesicle"/>
    <property type="evidence" value="ECO:0007669"/>
    <property type="project" value="TreeGrafter"/>
</dbReference>